<evidence type="ECO:0000256" key="1">
    <source>
        <dbReference type="SAM" id="MobiDB-lite"/>
    </source>
</evidence>
<keyword evidence="4" id="KW-1185">Reference proteome</keyword>
<evidence type="ECO:0000313" key="3">
    <source>
        <dbReference type="EMBL" id="PRP80152.1"/>
    </source>
</evidence>
<keyword evidence="2" id="KW-1133">Transmembrane helix</keyword>
<organism evidence="3 4">
    <name type="scientific">Planoprotostelium fungivorum</name>
    <dbReference type="NCBI Taxonomy" id="1890364"/>
    <lineage>
        <taxon>Eukaryota</taxon>
        <taxon>Amoebozoa</taxon>
        <taxon>Evosea</taxon>
        <taxon>Variosea</taxon>
        <taxon>Cavosteliida</taxon>
        <taxon>Cavosteliaceae</taxon>
        <taxon>Planoprotostelium</taxon>
    </lineage>
</organism>
<keyword evidence="2" id="KW-0812">Transmembrane</keyword>
<keyword evidence="2" id="KW-0472">Membrane</keyword>
<dbReference type="AlphaFoldDB" id="A0A2P6N877"/>
<dbReference type="EMBL" id="MDYQ01000160">
    <property type="protein sequence ID" value="PRP80152.1"/>
    <property type="molecule type" value="Genomic_DNA"/>
</dbReference>
<feature type="region of interest" description="Disordered" evidence="1">
    <location>
        <begin position="100"/>
        <end position="123"/>
    </location>
</feature>
<gene>
    <name evidence="3" type="ORF">PROFUN_12235</name>
</gene>
<feature type="transmembrane region" description="Helical" evidence="2">
    <location>
        <begin position="187"/>
        <end position="208"/>
    </location>
</feature>
<sequence length="222" mass="25376">MGETRESLEEELIRLCREIESSIVTIKGIISKAEAAAEQQRAVEHVKKKISTAKNVCQALRADQTPLAPSQEEIFNLRWLMYHDNIVRYEQDLALTNRNYGTPTEDRYISDDSSTDSEQEEWPPIKSPDAVIIIPVERTTEDPQGTFHHQSNDLHQTEMRVEEVKLTAKQANHHLRILAGRFGTEKLFMIFMLLLFLGIVAVVTISIVHKRDNPRPSPAIIH</sequence>
<accession>A0A2P6N877</accession>
<dbReference type="Proteomes" id="UP000241769">
    <property type="component" value="Unassembled WGS sequence"/>
</dbReference>
<name>A0A2P6N877_9EUKA</name>
<proteinExistence type="predicted"/>
<comment type="caution">
    <text evidence="3">The sequence shown here is derived from an EMBL/GenBank/DDBJ whole genome shotgun (WGS) entry which is preliminary data.</text>
</comment>
<dbReference type="InParanoid" id="A0A2P6N877"/>
<evidence type="ECO:0000313" key="4">
    <source>
        <dbReference type="Proteomes" id="UP000241769"/>
    </source>
</evidence>
<reference evidence="3 4" key="1">
    <citation type="journal article" date="2018" name="Genome Biol. Evol.">
        <title>Multiple Roots of Fruiting Body Formation in Amoebozoa.</title>
        <authorList>
            <person name="Hillmann F."/>
            <person name="Forbes G."/>
            <person name="Novohradska S."/>
            <person name="Ferling I."/>
            <person name="Riege K."/>
            <person name="Groth M."/>
            <person name="Westermann M."/>
            <person name="Marz M."/>
            <person name="Spaller T."/>
            <person name="Winckler T."/>
            <person name="Schaap P."/>
            <person name="Glockner G."/>
        </authorList>
    </citation>
    <scope>NUCLEOTIDE SEQUENCE [LARGE SCALE GENOMIC DNA]</scope>
    <source>
        <strain evidence="3 4">Jena</strain>
    </source>
</reference>
<protein>
    <submittedName>
        <fullName evidence="3">Uncharacterized protein</fullName>
    </submittedName>
</protein>
<evidence type="ECO:0000256" key="2">
    <source>
        <dbReference type="SAM" id="Phobius"/>
    </source>
</evidence>